<dbReference type="OrthoDB" id="63940at2157"/>
<feature type="transmembrane region" description="Helical" evidence="1">
    <location>
        <begin position="80"/>
        <end position="100"/>
    </location>
</feature>
<keyword evidence="1" id="KW-0472">Membrane</keyword>
<accession>A6UTX3</accession>
<dbReference type="eggNOG" id="arCOG04828">
    <property type="taxonomic scope" value="Archaea"/>
</dbReference>
<protein>
    <recommendedName>
        <fullName evidence="4">Energy-converting hydrogenase A, subunit B</fullName>
    </recommendedName>
</protein>
<dbReference type="KEGG" id="mae:Maeo_0358"/>
<sequence>MEVIEIITKLIYVFMAGIICWLNFVVVDTIFGLPKKPGVAGAGVIGNKLAKSGGNINGGYFMGNIVCSPDASAGTLMASIFYYLMGFEGGLIASLFVYIGNRLCNDPGYAGTIGTITATILIWIFSDAIGIIEPQYFIAGMVFAIFTIQGAYPVMASKLLGSIAKKMRVV</sequence>
<organism evidence="2 3">
    <name type="scientific">Methanococcus aeolicus (strain ATCC BAA-1280 / DSM 17508 / OCM 812 / Nankai-3)</name>
    <dbReference type="NCBI Taxonomy" id="419665"/>
    <lineage>
        <taxon>Archaea</taxon>
        <taxon>Methanobacteriati</taxon>
        <taxon>Methanobacteriota</taxon>
        <taxon>Methanomada group</taxon>
        <taxon>Methanococci</taxon>
        <taxon>Methanococcales</taxon>
        <taxon>Methanococcaceae</taxon>
        <taxon>Methanococcus</taxon>
    </lineage>
</organism>
<proteinExistence type="predicted"/>
<reference evidence="2" key="1">
    <citation type="submission" date="2007-06" db="EMBL/GenBank/DDBJ databases">
        <title>Complete sequence of Methanococcus aeolicus Nankai-3.</title>
        <authorList>
            <consortium name="US DOE Joint Genome Institute"/>
            <person name="Copeland A."/>
            <person name="Lucas S."/>
            <person name="Lapidus A."/>
            <person name="Barry K."/>
            <person name="Glavina del Rio T."/>
            <person name="Dalin E."/>
            <person name="Tice H."/>
            <person name="Pitluck S."/>
            <person name="Chain P."/>
            <person name="Malfatti S."/>
            <person name="Shin M."/>
            <person name="Vergez L."/>
            <person name="Schmutz J."/>
            <person name="Larimer F."/>
            <person name="Land M."/>
            <person name="Hauser L."/>
            <person name="Kyrpides N."/>
            <person name="Lykidis A."/>
            <person name="Sieprawska-Lupa M."/>
            <person name="Whitman W.B."/>
            <person name="Richardson P."/>
        </authorList>
    </citation>
    <scope>NUCLEOTIDE SEQUENCE [LARGE SCALE GENOMIC DNA]</scope>
    <source>
        <strain evidence="2">Nankai-3</strain>
    </source>
</reference>
<dbReference type="GeneID" id="5327105"/>
<feature type="transmembrane region" description="Helical" evidence="1">
    <location>
        <begin position="12"/>
        <end position="33"/>
    </location>
</feature>
<dbReference type="STRING" id="419665.Maeo_0358"/>
<feature type="transmembrane region" description="Helical" evidence="1">
    <location>
        <begin position="107"/>
        <end position="125"/>
    </location>
</feature>
<dbReference type="PIRSF" id="PIRSF019706">
    <property type="entry name" value="EhaB"/>
    <property type="match status" value="1"/>
</dbReference>
<name>A6UTX3_META3</name>
<dbReference type="InterPro" id="IPR011314">
    <property type="entry name" value="Prd_NiFe_hyd_3_EhaB"/>
</dbReference>
<evidence type="ECO:0000313" key="2">
    <source>
        <dbReference type="EMBL" id="ABR55945.1"/>
    </source>
</evidence>
<evidence type="ECO:0000313" key="3">
    <source>
        <dbReference type="Proteomes" id="UP000001106"/>
    </source>
</evidence>
<dbReference type="AlphaFoldDB" id="A6UTX3"/>
<evidence type="ECO:0008006" key="4">
    <source>
        <dbReference type="Google" id="ProtNLM"/>
    </source>
</evidence>
<evidence type="ECO:0000256" key="1">
    <source>
        <dbReference type="SAM" id="Phobius"/>
    </source>
</evidence>
<keyword evidence="3" id="KW-1185">Reference proteome</keyword>
<dbReference type="Pfam" id="PF26645">
    <property type="entry name" value="EhaB"/>
    <property type="match status" value="1"/>
</dbReference>
<dbReference type="HOGENOM" id="CLU_1623471_0_0_2"/>
<dbReference type="RefSeq" id="WP_011973077.1">
    <property type="nucleotide sequence ID" value="NC_009635.1"/>
</dbReference>
<dbReference type="EMBL" id="CP000743">
    <property type="protein sequence ID" value="ABR55945.1"/>
    <property type="molecule type" value="Genomic_DNA"/>
</dbReference>
<gene>
    <name evidence="2" type="ordered locus">Maeo_0358</name>
</gene>
<dbReference type="Proteomes" id="UP000001106">
    <property type="component" value="Chromosome"/>
</dbReference>
<keyword evidence="1" id="KW-1133">Transmembrane helix</keyword>
<feature type="transmembrane region" description="Helical" evidence="1">
    <location>
        <begin position="137"/>
        <end position="160"/>
    </location>
</feature>
<keyword evidence="1" id="KW-0812">Transmembrane</keyword>